<evidence type="ECO:0000256" key="12">
    <source>
        <dbReference type="ARBA" id="ARBA00023136"/>
    </source>
</evidence>
<keyword evidence="16" id="KW-1185">Reference proteome</keyword>
<evidence type="ECO:0000256" key="1">
    <source>
        <dbReference type="ARBA" id="ARBA00004606"/>
    </source>
</evidence>
<keyword evidence="8" id="KW-0677">Repeat</keyword>
<feature type="domain" description="Apple" evidence="14">
    <location>
        <begin position="208"/>
        <end position="276"/>
    </location>
</feature>
<evidence type="ECO:0000256" key="5">
    <source>
        <dbReference type="ARBA" id="ARBA00022676"/>
    </source>
</evidence>
<feature type="non-terminal residue" evidence="15">
    <location>
        <position position="1"/>
    </location>
</feature>
<name>A0AAD5U6Z9_9FUNG</name>
<dbReference type="Pfam" id="PF02434">
    <property type="entry name" value="Fringe"/>
    <property type="match status" value="1"/>
</dbReference>
<dbReference type="AlphaFoldDB" id="A0AAD5U6Z9"/>
<keyword evidence="5" id="KW-0328">Glycosyltransferase</keyword>
<evidence type="ECO:0000256" key="4">
    <source>
        <dbReference type="ARBA" id="ARBA00012557"/>
    </source>
</evidence>
<keyword evidence="7" id="KW-0812">Transmembrane</keyword>
<dbReference type="GO" id="GO:0016263">
    <property type="term" value="F:glycoprotein-N-acetylgalactosamine 3-beta-galactosyltransferase activity"/>
    <property type="evidence" value="ECO:0007669"/>
    <property type="project" value="UniProtKB-EC"/>
</dbReference>
<comment type="pathway">
    <text evidence="2">Protein modification; protein glycosylation.</text>
</comment>
<dbReference type="EMBL" id="JADGJW010000124">
    <property type="protein sequence ID" value="KAJ3223581.1"/>
    <property type="molecule type" value="Genomic_DNA"/>
</dbReference>
<evidence type="ECO:0000256" key="6">
    <source>
        <dbReference type="ARBA" id="ARBA00022679"/>
    </source>
</evidence>
<keyword evidence="11" id="KW-1133">Transmembrane helix</keyword>
<dbReference type="EC" id="2.4.1.122" evidence="4"/>
<evidence type="ECO:0000256" key="9">
    <source>
        <dbReference type="ARBA" id="ARBA00022741"/>
    </source>
</evidence>
<evidence type="ECO:0000256" key="10">
    <source>
        <dbReference type="ARBA" id="ARBA00022968"/>
    </source>
</evidence>
<dbReference type="Gene3D" id="3.90.550.50">
    <property type="match status" value="1"/>
</dbReference>
<dbReference type="GO" id="GO:0016020">
    <property type="term" value="C:membrane"/>
    <property type="evidence" value="ECO:0007669"/>
    <property type="project" value="UniProtKB-SubCell"/>
</dbReference>
<dbReference type="InterPro" id="IPR000177">
    <property type="entry name" value="Apple"/>
</dbReference>
<comment type="similarity">
    <text evidence="3">Belongs to the glycosyltransferase 31 family. Beta3-Gal-T subfamily.</text>
</comment>
<dbReference type="InterPro" id="IPR003378">
    <property type="entry name" value="Fringe-like_glycosylTrfase"/>
</dbReference>
<evidence type="ECO:0000256" key="3">
    <source>
        <dbReference type="ARBA" id="ARBA00006462"/>
    </source>
</evidence>
<protein>
    <recommendedName>
        <fullName evidence="4">N-acetylgalactosaminide beta-1,3-galactosyltransferase</fullName>
        <ecNumber evidence="4">2.4.1.122</ecNumber>
    </recommendedName>
</protein>
<evidence type="ECO:0000256" key="7">
    <source>
        <dbReference type="ARBA" id="ARBA00022692"/>
    </source>
</evidence>
<evidence type="ECO:0000313" key="16">
    <source>
        <dbReference type="Proteomes" id="UP001211065"/>
    </source>
</evidence>
<evidence type="ECO:0000256" key="13">
    <source>
        <dbReference type="ARBA" id="ARBA00023157"/>
    </source>
</evidence>
<dbReference type="GO" id="GO:0000166">
    <property type="term" value="F:nucleotide binding"/>
    <property type="evidence" value="ECO:0007669"/>
    <property type="project" value="UniProtKB-KW"/>
</dbReference>
<organism evidence="15 16">
    <name type="scientific">Clydaea vesicula</name>
    <dbReference type="NCBI Taxonomy" id="447962"/>
    <lineage>
        <taxon>Eukaryota</taxon>
        <taxon>Fungi</taxon>
        <taxon>Fungi incertae sedis</taxon>
        <taxon>Chytridiomycota</taxon>
        <taxon>Chytridiomycota incertae sedis</taxon>
        <taxon>Chytridiomycetes</taxon>
        <taxon>Lobulomycetales</taxon>
        <taxon>Lobulomycetaceae</taxon>
        <taxon>Clydaea</taxon>
    </lineage>
</organism>
<keyword evidence="13" id="KW-1015">Disulfide bond</keyword>
<dbReference type="GO" id="GO:0006508">
    <property type="term" value="P:proteolysis"/>
    <property type="evidence" value="ECO:0007669"/>
    <property type="project" value="InterPro"/>
</dbReference>
<evidence type="ECO:0000256" key="8">
    <source>
        <dbReference type="ARBA" id="ARBA00022737"/>
    </source>
</evidence>
<keyword evidence="9" id="KW-0547">Nucleotide-binding</keyword>
<evidence type="ECO:0000313" key="15">
    <source>
        <dbReference type="EMBL" id="KAJ3223581.1"/>
    </source>
</evidence>
<evidence type="ECO:0000256" key="2">
    <source>
        <dbReference type="ARBA" id="ARBA00004922"/>
    </source>
</evidence>
<dbReference type="InterPro" id="IPR026050">
    <property type="entry name" value="C1GALT1/C1GALT1_chp1"/>
</dbReference>
<dbReference type="PANTHER" id="PTHR23033">
    <property type="entry name" value="BETA1,3-GALACTOSYLTRANSFERASE"/>
    <property type="match status" value="1"/>
</dbReference>
<dbReference type="Proteomes" id="UP001211065">
    <property type="component" value="Unassembled WGS sequence"/>
</dbReference>
<keyword evidence="12" id="KW-0472">Membrane</keyword>
<keyword evidence="10" id="KW-0735">Signal-anchor</keyword>
<evidence type="ECO:0000256" key="11">
    <source>
        <dbReference type="ARBA" id="ARBA00022989"/>
    </source>
</evidence>
<comment type="caution">
    <text evidence="15">The sequence shown here is derived from an EMBL/GenBank/DDBJ whole genome shotgun (WGS) entry which is preliminary data.</text>
</comment>
<dbReference type="InterPro" id="IPR003609">
    <property type="entry name" value="Pan_app"/>
</dbReference>
<comment type="subcellular location">
    <subcellularLocation>
        <location evidence="1">Membrane</location>
        <topology evidence="1">Single-pass type II membrane protein</topology>
    </subcellularLocation>
</comment>
<dbReference type="Pfam" id="PF14295">
    <property type="entry name" value="PAN_4"/>
    <property type="match status" value="1"/>
</dbReference>
<gene>
    <name evidence="15" type="ORF">HK099_000931</name>
</gene>
<keyword evidence="6" id="KW-0808">Transferase</keyword>
<proteinExistence type="inferred from homology"/>
<dbReference type="GO" id="GO:0005576">
    <property type="term" value="C:extracellular region"/>
    <property type="evidence" value="ECO:0007669"/>
    <property type="project" value="InterPro"/>
</dbReference>
<reference evidence="15" key="1">
    <citation type="submission" date="2020-05" db="EMBL/GenBank/DDBJ databases">
        <title>Phylogenomic resolution of chytrid fungi.</title>
        <authorList>
            <person name="Stajich J.E."/>
            <person name="Amses K."/>
            <person name="Simmons R."/>
            <person name="Seto K."/>
            <person name="Myers J."/>
            <person name="Bonds A."/>
            <person name="Quandt C.A."/>
            <person name="Barry K."/>
            <person name="Liu P."/>
            <person name="Grigoriev I."/>
            <person name="Longcore J.E."/>
            <person name="James T.Y."/>
        </authorList>
    </citation>
    <scope>NUCLEOTIDE SEQUENCE</scope>
    <source>
        <strain evidence="15">JEL0476</strain>
    </source>
</reference>
<accession>A0AAD5U6Z9</accession>
<sequence>LFIGESPNITIGNIEVEDVCTNLYENISEKPTGWKESVELLQKEIKEDKIPTPGEKTEGWKMDAHKNLPGFVQLYNKIPEADWYIMLDDDTYMFFGNLDVLLKKYNPNHDHYFGTGTLFNGCDGVTKFGEGPEFAHGGSGIVISRSAMKKMVKNSKKCIKQYRDCWAGDVRTSLCLRDQGILLKSLPGFNNFTPDKFTFNIYDKKNEYELDLNRKGNDFKNLYCSTANLCQKICTEHQSCVAWTFEDQRCWLKDGIPEGEFSIGSISGVLFKKYSCEAV</sequence>
<evidence type="ECO:0000259" key="14">
    <source>
        <dbReference type="SMART" id="SM00223"/>
    </source>
</evidence>
<dbReference type="PANTHER" id="PTHR23033:SF47">
    <property type="entry name" value="APPLE DOMAIN-CONTAINING PROTEIN-RELATED"/>
    <property type="match status" value="1"/>
</dbReference>
<dbReference type="SMART" id="SM00223">
    <property type="entry name" value="APPLE"/>
    <property type="match status" value="1"/>
</dbReference>